<dbReference type="PROSITE" id="PS50088">
    <property type="entry name" value="ANK_REPEAT"/>
    <property type="match status" value="1"/>
</dbReference>
<comment type="caution">
    <text evidence="4">The sequence shown here is derived from an EMBL/GenBank/DDBJ whole genome shotgun (WGS) entry which is preliminary data.</text>
</comment>
<evidence type="ECO:0000313" key="5">
    <source>
        <dbReference type="Proteomes" id="UP001627154"/>
    </source>
</evidence>
<dbReference type="InterPro" id="IPR036770">
    <property type="entry name" value="Ankyrin_rpt-contain_sf"/>
</dbReference>
<dbReference type="Pfam" id="PF13857">
    <property type="entry name" value="Ank_5"/>
    <property type="match status" value="1"/>
</dbReference>
<name>A0ABD2XHR2_9HYME</name>
<protein>
    <submittedName>
        <fullName evidence="4">Uncharacterized protein</fullName>
    </submittedName>
</protein>
<evidence type="ECO:0000313" key="4">
    <source>
        <dbReference type="EMBL" id="KAL3404835.1"/>
    </source>
</evidence>
<dbReference type="Gene3D" id="1.25.40.20">
    <property type="entry name" value="Ankyrin repeat-containing domain"/>
    <property type="match status" value="1"/>
</dbReference>
<dbReference type="PROSITE" id="PS50297">
    <property type="entry name" value="ANK_REP_REGION"/>
    <property type="match status" value="1"/>
</dbReference>
<dbReference type="PANTHER" id="PTHR24126">
    <property type="entry name" value="ANKYRIN REPEAT, PH AND SEC7 DOMAIN CONTAINING PROTEIN SECG-RELATED"/>
    <property type="match status" value="1"/>
</dbReference>
<evidence type="ECO:0000256" key="3">
    <source>
        <dbReference type="PROSITE-ProRule" id="PRU00023"/>
    </source>
</evidence>
<dbReference type="Proteomes" id="UP001627154">
    <property type="component" value="Unassembled WGS sequence"/>
</dbReference>
<keyword evidence="1" id="KW-0677">Repeat</keyword>
<dbReference type="SMART" id="SM00248">
    <property type="entry name" value="ANK"/>
    <property type="match status" value="4"/>
</dbReference>
<feature type="repeat" description="ANK" evidence="3">
    <location>
        <begin position="118"/>
        <end position="147"/>
    </location>
</feature>
<accession>A0ABD2XHR2</accession>
<evidence type="ECO:0000256" key="2">
    <source>
        <dbReference type="ARBA" id="ARBA00023043"/>
    </source>
</evidence>
<organism evidence="4 5">
    <name type="scientific">Trichogramma kaykai</name>
    <dbReference type="NCBI Taxonomy" id="54128"/>
    <lineage>
        <taxon>Eukaryota</taxon>
        <taxon>Metazoa</taxon>
        <taxon>Ecdysozoa</taxon>
        <taxon>Arthropoda</taxon>
        <taxon>Hexapoda</taxon>
        <taxon>Insecta</taxon>
        <taxon>Pterygota</taxon>
        <taxon>Neoptera</taxon>
        <taxon>Endopterygota</taxon>
        <taxon>Hymenoptera</taxon>
        <taxon>Apocrita</taxon>
        <taxon>Proctotrupomorpha</taxon>
        <taxon>Chalcidoidea</taxon>
        <taxon>Trichogrammatidae</taxon>
        <taxon>Trichogramma</taxon>
    </lineage>
</organism>
<dbReference type="EMBL" id="JBJJXI010000022">
    <property type="protein sequence ID" value="KAL3404835.1"/>
    <property type="molecule type" value="Genomic_DNA"/>
</dbReference>
<dbReference type="InterPro" id="IPR002110">
    <property type="entry name" value="Ankyrin_rpt"/>
</dbReference>
<gene>
    <name evidence="4" type="ORF">TKK_002501</name>
</gene>
<reference evidence="4 5" key="1">
    <citation type="journal article" date="2024" name="bioRxiv">
        <title>A reference genome for Trichogramma kaykai: A tiny desert-dwelling parasitoid wasp with competing sex-ratio distorters.</title>
        <authorList>
            <person name="Culotta J."/>
            <person name="Lindsey A.R."/>
        </authorList>
    </citation>
    <scope>NUCLEOTIDE SEQUENCE [LARGE SCALE GENOMIC DNA]</scope>
    <source>
        <strain evidence="4 5">KSX58</strain>
    </source>
</reference>
<dbReference type="SUPFAM" id="SSF48403">
    <property type="entry name" value="Ankyrin repeat"/>
    <property type="match status" value="1"/>
</dbReference>
<dbReference type="AlphaFoldDB" id="A0ABD2XHR2"/>
<keyword evidence="2 3" id="KW-0040">ANK repeat</keyword>
<keyword evidence="5" id="KW-1185">Reference proteome</keyword>
<sequence length="240" mass="26911">MRRKDLSNSGEKFTKRNPLYAFVIRCGYRDEPEVDENGELSLRRSTPLHWASKRPPTHEPVITHLFEIYDKFHINYADEETGVTHFHVACETGCYDIVEKFLDLGQDPNVLVPNSIGTPLHSACKYDAKNVARLLLERGADPNLADANGLTPLHVICAWDYGDEMAELLFEMSDAIEHPIVFRPAKVRRFLFVCGTKAPPRSTTVVAAAAVRSHALYAIATAALPPLPQRTRPSTYNPLN</sequence>
<proteinExistence type="predicted"/>
<evidence type="ECO:0000256" key="1">
    <source>
        <dbReference type="ARBA" id="ARBA00022737"/>
    </source>
</evidence>